<feature type="compositionally biased region" description="Basic and acidic residues" evidence="1">
    <location>
        <begin position="180"/>
        <end position="190"/>
    </location>
</feature>
<evidence type="ECO:0000256" key="1">
    <source>
        <dbReference type="SAM" id="MobiDB-lite"/>
    </source>
</evidence>
<feature type="compositionally biased region" description="Basic and acidic residues" evidence="1">
    <location>
        <begin position="484"/>
        <end position="499"/>
    </location>
</feature>
<protein>
    <submittedName>
        <fullName evidence="3">Uncharacterized protein</fullName>
    </submittedName>
</protein>
<feature type="compositionally biased region" description="Basic and acidic residues" evidence="1">
    <location>
        <begin position="406"/>
        <end position="417"/>
    </location>
</feature>
<feature type="compositionally biased region" description="Basic and acidic residues" evidence="1">
    <location>
        <begin position="547"/>
        <end position="572"/>
    </location>
</feature>
<feature type="compositionally biased region" description="Basic and acidic residues" evidence="1">
    <location>
        <begin position="587"/>
        <end position="606"/>
    </location>
</feature>
<feature type="compositionally biased region" description="Basic and acidic residues" evidence="1">
    <location>
        <begin position="804"/>
        <end position="817"/>
    </location>
</feature>
<evidence type="ECO:0000256" key="2">
    <source>
        <dbReference type="SAM" id="SignalP"/>
    </source>
</evidence>
<feature type="signal peptide" evidence="2">
    <location>
        <begin position="1"/>
        <end position="27"/>
    </location>
</feature>
<accession>A0A316U326</accession>
<dbReference type="EMBL" id="KZ819330">
    <property type="protein sequence ID" value="PWN19719.1"/>
    <property type="molecule type" value="Genomic_DNA"/>
</dbReference>
<evidence type="ECO:0000313" key="4">
    <source>
        <dbReference type="Proteomes" id="UP000245942"/>
    </source>
</evidence>
<feature type="region of interest" description="Disordered" evidence="1">
    <location>
        <begin position="57"/>
        <end position="817"/>
    </location>
</feature>
<feature type="compositionally biased region" description="Basic and acidic residues" evidence="1">
    <location>
        <begin position="359"/>
        <end position="370"/>
    </location>
</feature>
<reference evidence="3 4" key="1">
    <citation type="journal article" date="2018" name="Mol. Biol. Evol.">
        <title>Broad Genomic Sampling Reveals a Smut Pathogenic Ancestry of the Fungal Clade Ustilaginomycotina.</title>
        <authorList>
            <person name="Kijpornyongpan T."/>
            <person name="Mondo S.J."/>
            <person name="Barry K."/>
            <person name="Sandor L."/>
            <person name="Lee J."/>
            <person name="Lipzen A."/>
            <person name="Pangilinan J."/>
            <person name="LaButti K."/>
            <person name="Hainaut M."/>
            <person name="Henrissat B."/>
            <person name="Grigoriev I.V."/>
            <person name="Spatafora J.W."/>
            <person name="Aime M.C."/>
        </authorList>
    </citation>
    <scope>NUCLEOTIDE SEQUENCE [LARGE SCALE GENOMIC DNA]</scope>
    <source>
        <strain evidence="3 4">MCA 4718</strain>
    </source>
</reference>
<organism evidence="3 4">
    <name type="scientific">Pseudomicrostroma glucosiphilum</name>
    <dbReference type="NCBI Taxonomy" id="1684307"/>
    <lineage>
        <taxon>Eukaryota</taxon>
        <taxon>Fungi</taxon>
        <taxon>Dikarya</taxon>
        <taxon>Basidiomycota</taxon>
        <taxon>Ustilaginomycotina</taxon>
        <taxon>Exobasidiomycetes</taxon>
        <taxon>Microstromatales</taxon>
        <taxon>Microstromatales incertae sedis</taxon>
        <taxon>Pseudomicrostroma</taxon>
    </lineage>
</organism>
<feature type="compositionally biased region" description="Basic and acidic residues" evidence="1">
    <location>
        <begin position="775"/>
        <end position="788"/>
    </location>
</feature>
<feature type="compositionally biased region" description="Pro residues" evidence="1">
    <location>
        <begin position="433"/>
        <end position="444"/>
    </location>
</feature>
<feature type="compositionally biased region" description="Basic and acidic residues" evidence="1">
    <location>
        <begin position="231"/>
        <end position="240"/>
    </location>
</feature>
<feature type="compositionally biased region" description="Pro residues" evidence="1">
    <location>
        <begin position="702"/>
        <end position="714"/>
    </location>
</feature>
<keyword evidence="4" id="KW-1185">Reference proteome</keyword>
<proteinExistence type="predicted"/>
<feature type="compositionally biased region" description="Basic and acidic residues" evidence="1">
    <location>
        <begin position="256"/>
        <end position="289"/>
    </location>
</feature>
<feature type="compositionally biased region" description="Basic and acidic residues" evidence="1">
    <location>
        <begin position="449"/>
        <end position="463"/>
    </location>
</feature>
<evidence type="ECO:0000313" key="3">
    <source>
        <dbReference type="EMBL" id="PWN19719.1"/>
    </source>
</evidence>
<dbReference type="Proteomes" id="UP000245942">
    <property type="component" value="Unassembled WGS sequence"/>
</dbReference>
<gene>
    <name evidence="3" type="ORF">BCV69DRAFT_283826</name>
</gene>
<sequence>MLGHLKRPTALAALGALLLVLANSATAAPLIDRRAEVAVDSVGGEDLVARVTKFPVLGHPGRVPYKTPIRSAPPGEGVNDPNDPPRRKPHPPKREEFEARAHPFPSHEHPGRVPHKTPIGSAEPYPGVNDPKDPPRRKPHPPKREEVEARGYGRLPPEHPDPIDPYYHPAPPTKPKKPHPPQERDVELASRRFGPGHLGGQDPVKSGHPTPFIPVPKVDPEPGSHKKPHPLRREEVEARGPVHGPISPPVDVPGDEPTKPKPKPPHERDAQDDLHPIKRGREVGNEPPERTGLINKGGAGSRIPPKKHHTHPPSGHLVKRGPEAGYDPLEGHGVSYLPPALMPPEHDPHHHPSPHKSHPPRDDLSRRGREAGYVPPKSHGIPDLPGKVFPPKHGSHNVPPPHKSHPPSEDLSRRGREAGYVPPKGTNLHLPPKVFPPKNDVPPPHKSHPPNDDLSRRGRDHGSDPALGNGPIHLIPPGRPSQPSRRDLDGRATWEESKIAKGSSPLPGGQYSHDRPGPPHLKRGREAGHIGRKPGGISSPHRPPVADPHDDPPSKDHPPVEELSKRGREKGHVAPPEHIVSPPLVPDPHEEPPPHKSHPLTEELSRRGGHAGGRSGGWAPVPDPKPPHADISKRGREAGIVAPASAIVPQGPPKHEPDVPSPEWTHHLKDGAPGNNGPPGNNGKRDTAQGSELNARQRFDLPPEPQPKLPPLPPIYRGGGKGNGKKLPPRRSLIDDDNDFASVLDLPPEQRPKEVPIYRGRGKRPPKRSVDDDDSPSHRDHKPREPHPRANLLKNRQGNDDDDSPSHRDHKPREPHP</sequence>
<keyword evidence="2" id="KW-0732">Signal</keyword>
<feature type="chain" id="PRO_5016258799" evidence="2">
    <location>
        <begin position="28"/>
        <end position="817"/>
    </location>
</feature>
<feature type="compositionally biased region" description="Basic and acidic residues" evidence="1">
    <location>
        <begin position="92"/>
        <end position="111"/>
    </location>
</feature>
<feature type="compositionally biased region" description="Basic and acidic residues" evidence="1">
    <location>
        <begin position="625"/>
        <end position="637"/>
    </location>
</feature>
<dbReference type="GeneID" id="37014562"/>
<feature type="compositionally biased region" description="Basic and acidic residues" evidence="1">
    <location>
        <begin position="130"/>
        <end position="162"/>
    </location>
</feature>
<feature type="compositionally biased region" description="Basic and acidic residues" evidence="1">
    <location>
        <begin position="653"/>
        <end position="670"/>
    </location>
</feature>
<name>A0A316U326_9BASI</name>
<dbReference type="RefSeq" id="XP_025346879.1">
    <property type="nucleotide sequence ID" value="XM_025492828.1"/>
</dbReference>
<dbReference type="AlphaFoldDB" id="A0A316U326"/>
<feature type="compositionally biased region" description="Low complexity" evidence="1">
    <location>
        <begin position="673"/>
        <end position="682"/>
    </location>
</feature>